<reference evidence="1" key="1">
    <citation type="journal article" date="2015" name="Nature">
        <title>Complex archaea that bridge the gap between prokaryotes and eukaryotes.</title>
        <authorList>
            <person name="Spang A."/>
            <person name="Saw J.H."/>
            <person name="Jorgensen S.L."/>
            <person name="Zaremba-Niedzwiedzka K."/>
            <person name="Martijn J."/>
            <person name="Lind A.E."/>
            <person name="van Eijk R."/>
            <person name="Schleper C."/>
            <person name="Guy L."/>
            <person name="Ettema T.J."/>
        </authorList>
    </citation>
    <scope>NUCLEOTIDE SEQUENCE</scope>
</reference>
<proteinExistence type="predicted"/>
<evidence type="ECO:0000313" key="1">
    <source>
        <dbReference type="EMBL" id="KKO09964.1"/>
    </source>
</evidence>
<accession>A0A0F9YYT8</accession>
<evidence type="ECO:0008006" key="2">
    <source>
        <dbReference type="Google" id="ProtNLM"/>
    </source>
</evidence>
<gene>
    <name evidence="1" type="ORF">LCGC14_0034660</name>
</gene>
<protein>
    <recommendedName>
        <fullName evidence="2">DUF1615 domain-containing protein</fullName>
    </recommendedName>
</protein>
<dbReference type="EMBL" id="LAZR01000006">
    <property type="protein sequence ID" value="KKO09964.1"/>
    <property type="molecule type" value="Genomic_DNA"/>
</dbReference>
<dbReference type="Pfam" id="PF07759">
    <property type="entry name" value="DUF1615"/>
    <property type="match status" value="1"/>
</dbReference>
<sequence length="375" mass="40821">MNLTICRACASSPAIRSALSVTAAILVLSGCSTPGKPSPPPPEPAVVRAQIVELMPDGIPDREGWAHDIFSTFAGLDLPPTKENICAVLAVTIQESTFQVAPPVPGLAKISREEIYRRAARLRIPEFLIDAALRLESPNGESYSERLNSVEDEKELSAIFEDFLGTVPLGQQLFGSFNPVRTGGPMQVSIDFAESLADDYPYAVDGSIRNEVFSRRGGMYFGIAHLLDYPANYSQPLYRFADFNAGWYASRNAAFQRAVTEASGITLALDGDLIIHGSRTAGSTELAVRTLAEQLDLNDGAIRQALDSGDTLAFEETRLYQRTFALADRLAGESLPRAVLPGITLESPKITRQLTTAWFANRVNDRHRRCMTGGL</sequence>
<dbReference type="InterPro" id="IPR011673">
    <property type="entry name" value="DUF1615"/>
</dbReference>
<comment type="caution">
    <text evidence="1">The sequence shown here is derived from an EMBL/GenBank/DDBJ whole genome shotgun (WGS) entry which is preliminary data.</text>
</comment>
<name>A0A0F9YYT8_9ZZZZ</name>
<organism evidence="1">
    <name type="scientific">marine sediment metagenome</name>
    <dbReference type="NCBI Taxonomy" id="412755"/>
    <lineage>
        <taxon>unclassified sequences</taxon>
        <taxon>metagenomes</taxon>
        <taxon>ecological metagenomes</taxon>
    </lineage>
</organism>
<dbReference type="AlphaFoldDB" id="A0A0F9YYT8"/>
<dbReference type="PROSITE" id="PS51257">
    <property type="entry name" value="PROKAR_LIPOPROTEIN"/>
    <property type="match status" value="1"/>
</dbReference>